<gene>
    <name evidence="11" type="ORF">MEDL_44824</name>
</gene>
<dbReference type="GO" id="GO:0030322">
    <property type="term" value="P:stabilization of membrane potential"/>
    <property type="evidence" value="ECO:0007669"/>
    <property type="project" value="TreeGrafter"/>
</dbReference>
<dbReference type="Pfam" id="PF07885">
    <property type="entry name" value="Ion_trans_2"/>
    <property type="match status" value="2"/>
</dbReference>
<keyword evidence="2 8" id="KW-0813">Transport</keyword>
<evidence type="ECO:0000313" key="11">
    <source>
        <dbReference type="EMBL" id="CAG2232092.1"/>
    </source>
</evidence>
<dbReference type="PRINTS" id="PR01333">
    <property type="entry name" value="2POREKCHANEL"/>
</dbReference>
<keyword evidence="12" id="KW-1185">Reference proteome</keyword>
<evidence type="ECO:0000256" key="6">
    <source>
        <dbReference type="ARBA" id="ARBA00023136"/>
    </source>
</evidence>
<dbReference type="SUPFAM" id="SSF81324">
    <property type="entry name" value="Voltage-gated potassium channels"/>
    <property type="match status" value="2"/>
</dbReference>
<organism evidence="11 12">
    <name type="scientific">Mytilus edulis</name>
    <name type="common">Blue mussel</name>
    <dbReference type="NCBI Taxonomy" id="6550"/>
    <lineage>
        <taxon>Eukaryota</taxon>
        <taxon>Metazoa</taxon>
        <taxon>Spiralia</taxon>
        <taxon>Lophotrochozoa</taxon>
        <taxon>Mollusca</taxon>
        <taxon>Bivalvia</taxon>
        <taxon>Autobranchia</taxon>
        <taxon>Pteriomorphia</taxon>
        <taxon>Mytilida</taxon>
        <taxon>Mytiloidea</taxon>
        <taxon>Mytilidae</taxon>
        <taxon>Mytilinae</taxon>
        <taxon>Mytilus</taxon>
    </lineage>
</organism>
<dbReference type="OrthoDB" id="297496at2759"/>
<comment type="subcellular location">
    <subcellularLocation>
        <location evidence="1">Membrane</location>
        <topology evidence="1">Multi-pass membrane protein</topology>
    </subcellularLocation>
</comment>
<comment type="caution">
    <text evidence="11">The sequence shown here is derived from an EMBL/GenBank/DDBJ whole genome shotgun (WGS) entry which is preliminary data.</text>
</comment>
<keyword evidence="6 9" id="KW-0472">Membrane</keyword>
<feature type="transmembrane region" description="Helical" evidence="9">
    <location>
        <begin position="193"/>
        <end position="213"/>
    </location>
</feature>
<dbReference type="Gene3D" id="1.10.287.70">
    <property type="match status" value="1"/>
</dbReference>
<dbReference type="GO" id="GO:0005886">
    <property type="term" value="C:plasma membrane"/>
    <property type="evidence" value="ECO:0007669"/>
    <property type="project" value="TreeGrafter"/>
</dbReference>
<dbReference type="InterPro" id="IPR003280">
    <property type="entry name" value="2pore_dom_K_chnl"/>
</dbReference>
<evidence type="ECO:0000313" key="12">
    <source>
        <dbReference type="Proteomes" id="UP000683360"/>
    </source>
</evidence>
<evidence type="ECO:0000256" key="8">
    <source>
        <dbReference type="RuleBase" id="RU003857"/>
    </source>
</evidence>
<dbReference type="AlphaFoldDB" id="A0A8S3TTM6"/>
<keyword evidence="4 9" id="KW-1133">Transmembrane helix</keyword>
<feature type="transmembrane region" description="Helical" evidence="9">
    <location>
        <begin position="225"/>
        <end position="242"/>
    </location>
</feature>
<evidence type="ECO:0000256" key="3">
    <source>
        <dbReference type="ARBA" id="ARBA00022692"/>
    </source>
</evidence>
<dbReference type="Proteomes" id="UP000683360">
    <property type="component" value="Unassembled WGS sequence"/>
</dbReference>
<dbReference type="EMBL" id="CAJPWZ010002164">
    <property type="protein sequence ID" value="CAG2232092.1"/>
    <property type="molecule type" value="Genomic_DNA"/>
</dbReference>
<keyword evidence="3 8" id="KW-0812">Transmembrane</keyword>
<dbReference type="PANTHER" id="PTHR11003:SF335">
    <property type="entry name" value="POTASSIUM CHANNEL DOMAIN-CONTAINING PROTEIN"/>
    <property type="match status" value="1"/>
</dbReference>
<feature type="transmembrane region" description="Helical" evidence="9">
    <location>
        <begin position="111"/>
        <end position="131"/>
    </location>
</feature>
<keyword evidence="7 8" id="KW-0407">Ion channel</keyword>
<feature type="transmembrane region" description="Helical" evidence="9">
    <location>
        <begin position="21"/>
        <end position="40"/>
    </location>
</feature>
<evidence type="ECO:0000259" key="10">
    <source>
        <dbReference type="Pfam" id="PF07885"/>
    </source>
</evidence>
<comment type="similarity">
    <text evidence="8">Belongs to the two pore domain potassium channel (TC 1.A.1.8) family.</text>
</comment>
<feature type="transmembrane region" description="Helical" evidence="9">
    <location>
        <begin position="81"/>
        <end position="99"/>
    </location>
</feature>
<evidence type="ECO:0000256" key="1">
    <source>
        <dbReference type="ARBA" id="ARBA00004141"/>
    </source>
</evidence>
<evidence type="ECO:0000256" key="2">
    <source>
        <dbReference type="ARBA" id="ARBA00022448"/>
    </source>
</evidence>
<dbReference type="GO" id="GO:0015271">
    <property type="term" value="F:outward rectifier potassium channel activity"/>
    <property type="evidence" value="ECO:0007669"/>
    <property type="project" value="TreeGrafter"/>
</dbReference>
<name>A0A8S3TTM6_MYTED</name>
<accession>A0A8S3TTM6</accession>
<keyword evidence="5 8" id="KW-0406">Ion transport</keyword>
<proteinExistence type="inferred from homology"/>
<protein>
    <submittedName>
        <fullName evidence="11">KCNK18</fullName>
    </submittedName>
</protein>
<dbReference type="PANTHER" id="PTHR11003">
    <property type="entry name" value="POTASSIUM CHANNEL, SUBFAMILY K"/>
    <property type="match status" value="1"/>
</dbReference>
<dbReference type="GO" id="GO:0022841">
    <property type="term" value="F:potassium ion leak channel activity"/>
    <property type="evidence" value="ECO:0007669"/>
    <property type="project" value="TreeGrafter"/>
</dbReference>
<evidence type="ECO:0000256" key="5">
    <source>
        <dbReference type="ARBA" id="ARBA00023065"/>
    </source>
</evidence>
<reference evidence="11" key="1">
    <citation type="submission" date="2021-03" db="EMBL/GenBank/DDBJ databases">
        <authorList>
            <person name="Bekaert M."/>
        </authorList>
    </citation>
    <scope>NUCLEOTIDE SEQUENCE</scope>
</reference>
<evidence type="ECO:0000256" key="4">
    <source>
        <dbReference type="ARBA" id="ARBA00022989"/>
    </source>
</evidence>
<feature type="transmembrane region" description="Helical" evidence="9">
    <location>
        <begin position="254"/>
        <end position="273"/>
    </location>
</feature>
<evidence type="ECO:0000256" key="9">
    <source>
        <dbReference type="SAM" id="Phobius"/>
    </source>
</evidence>
<dbReference type="InterPro" id="IPR013099">
    <property type="entry name" value="K_chnl_dom"/>
</dbReference>
<feature type="domain" description="Potassium channel" evidence="10">
    <location>
        <begin position="202"/>
        <end position="271"/>
    </location>
</feature>
<evidence type="ECO:0000256" key="7">
    <source>
        <dbReference type="ARBA" id="ARBA00023303"/>
    </source>
</evidence>
<feature type="domain" description="Potassium channel" evidence="10">
    <location>
        <begin position="78"/>
        <end position="135"/>
    </location>
</feature>
<sequence>MACEFKLNQKRVLHIAKSFPFVVFTLCVYILIGAAIYLRIGDTYEVYQEYRDLEVHSSLSSNNTSGNEFPIQYEDEDTNPWHYWESLFFIVTTLTTIGYGHITPTTAGGKIFVMVYSSVGIPLTMVVIAGIGKRLAAFVSFIYLTVRNRLQSPNLRYGHVTQKGDSINLNLDTENVETGSNMRIEQIENHCSLIPFLASVAILFVYILIGGAIYSSWEHVTYMDAVYLVFISLSTIGFGDIIPPDDKYNIGSCIYLPIGLILVSMCVNAALQYSNMRPHIERKGNTERVEIL</sequence>